<dbReference type="FunFam" id="2.60.40.1120:FF:000003">
    <property type="entry name" value="Outer membrane protein Omp121"/>
    <property type="match status" value="1"/>
</dbReference>
<evidence type="ECO:0000259" key="11">
    <source>
        <dbReference type="Pfam" id="PF07715"/>
    </source>
</evidence>
<dbReference type="Pfam" id="PF00593">
    <property type="entry name" value="TonB_dep_Rec_b-barrel"/>
    <property type="match status" value="1"/>
</dbReference>
<dbReference type="Pfam" id="PF07715">
    <property type="entry name" value="Plug"/>
    <property type="match status" value="1"/>
</dbReference>
<dbReference type="GO" id="GO:0009279">
    <property type="term" value="C:cell outer membrane"/>
    <property type="evidence" value="ECO:0007669"/>
    <property type="project" value="UniProtKB-SubCell"/>
</dbReference>
<dbReference type="Pfam" id="PF13715">
    <property type="entry name" value="CarbopepD_reg_2"/>
    <property type="match status" value="1"/>
</dbReference>
<dbReference type="SUPFAM" id="SSF49464">
    <property type="entry name" value="Carboxypeptidase regulatory domain-like"/>
    <property type="match status" value="1"/>
</dbReference>
<keyword evidence="5 9" id="KW-0798">TonB box</keyword>
<protein>
    <submittedName>
        <fullName evidence="12">SusC/RagA family TonB-linked outer membrane protein</fullName>
    </submittedName>
</protein>
<accession>A0A7K1HCB6</accession>
<reference evidence="12 13" key="1">
    <citation type="journal article" date="2019" name="Nat. Med.">
        <title>A library of human gut bacterial isolates paired with longitudinal multiomics data enables mechanistic microbiome research.</title>
        <authorList>
            <person name="Poyet M."/>
            <person name="Groussin M."/>
            <person name="Gibbons S.M."/>
            <person name="Avila-Pacheco J."/>
            <person name="Jiang X."/>
            <person name="Kearney S.M."/>
            <person name="Perrotta A.R."/>
            <person name="Berdy B."/>
            <person name="Zhao S."/>
            <person name="Lieberman T.D."/>
            <person name="Swanson P.K."/>
            <person name="Smith M."/>
            <person name="Roesemann S."/>
            <person name="Alexander J.E."/>
            <person name="Rich S.A."/>
            <person name="Livny J."/>
            <person name="Vlamakis H."/>
            <person name="Clish C."/>
            <person name="Bullock K."/>
            <person name="Deik A."/>
            <person name="Scott J."/>
            <person name="Pierce K.A."/>
            <person name="Xavier R.J."/>
            <person name="Alm E.J."/>
        </authorList>
    </citation>
    <scope>NUCLEOTIDE SEQUENCE [LARGE SCALE GENOMIC DNA]</scope>
    <source>
        <strain evidence="12 13">BIOML-A25</strain>
    </source>
</reference>
<dbReference type="AlphaFoldDB" id="A0A7K1HCB6"/>
<dbReference type="InterPro" id="IPR039426">
    <property type="entry name" value="TonB-dep_rcpt-like"/>
</dbReference>
<evidence type="ECO:0000313" key="12">
    <source>
        <dbReference type="EMBL" id="MTU28859.1"/>
    </source>
</evidence>
<evidence type="ECO:0000256" key="8">
    <source>
        <dbReference type="PROSITE-ProRule" id="PRU01360"/>
    </source>
</evidence>
<comment type="caution">
    <text evidence="12">The sequence shown here is derived from an EMBL/GenBank/DDBJ whole genome shotgun (WGS) entry which is preliminary data.</text>
</comment>
<dbReference type="Gene3D" id="2.40.170.20">
    <property type="entry name" value="TonB-dependent receptor, beta-barrel domain"/>
    <property type="match status" value="1"/>
</dbReference>
<name>A0A7K1HCB6_9BACT</name>
<dbReference type="Gene3D" id="2.170.130.10">
    <property type="entry name" value="TonB-dependent receptor, plug domain"/>
    <property type="match status" value="1"/>
</dbReference>
<dbReference type="NCBIfam" id="TIGR04056">
    <property type="entry name" value="OMP_RagA_SusC"/>
    <property type="match status" value="1"/>
</dbReference>
<evidence type="ECO:0000256" key="7">
    <source>
        <dbReference type="ARBA" id="ARBA00023237"/>
    </source>
</evidence>
<dbReference type="InterPro" id="IPR023997">
    <property type="entry name" value="TonB-dep_OMP_SusC/RagA_CS"/>
</dbReference>
<sequence length="1027" mass="113690">MNRQLRGNLPPNEKANGKNRFLSLLLLFMAFISVQVYAQDVKVSGTVIAEADKFPIIGANIVVKGTTIGTVTDIDGNFSLDVPQNSTIAISYIGCETQEIKITGAKTLNIVLKDNAIGLDDVVVIGYGSQRKSDLTGGIVAVGEEKLQMVTTNNLLDKLAGQVPGMNITTEKANPAEDQTLRVRGENSLSADNSPLIVLDGIPYSGSLGDIDPDIIENLSVLKDASSAAIYGSRGANGVILIQTKKGKKGAATVSYKGQVGFSQPERHIDMMNGAQYLEFITQQKKELSNLTGDALLPENILHAIELENYRNGIETDWQDLIFRTALTNSHQISVSGGTENTTYMASISRLNQEGVVKDTGIKRTNIALNVTQKLGTWLTIGMGTQAVQKEYGGVQAGIGDAMLQSPYGVLYNKDGSLRDYPMDETLHPNPLANMEATSDKTARNIFISTFAEAMLPIKGLSFRTNFGYNYRSKFEGEYYGRNTLTGKAKNGSASILNEHYWDYTWENLLKYTREFGKHKIDATALFSMQQTSLEQSKQSGTSFVNDDSEYHNMAGAEENKELTSELTETAMLSYMLRLNYSYANKYLLTVTGRSDGYSAFGTNNKYAFFPSVAAAWNISSEDFMESTSNYLDMLKIRLSWGSNGNQAIKAYQTLDRLQLTNYIWGDKGTTVNGVLLPNNGVGNPNLKWETTRTVNAGVDFSFFNSRLSGSIDFYVANTSDLLMSRTVPIMNGYSSIMDNVGKTRNTGVELSLNSINISTNDFRWSSNFNFSLNRDKIIELRGDGKDDITNKWFIGEPLRVHYDYNVAGIFQENETFEMNGHTISWDATSQKFLNEAGVEYQKGAKPGYAKMEDTDGDGTITAKDKQIIGSKLPSFIMSLGNTITYKDFTLSFLFNGTFGVTKIMRDQNIERWGQKYNYLANMGYWTPENPSTEYTSAGYIPYDKHEFYKKMNYVQLKNITLGYNLPKSILNPIGITALNVNASINNVCTFSNVKNAMNFDGTDTNADIITCYPTARSYMLGLNLTF</sequence>
<organism evidence="12 13">
    <name type="scientific">Parabacteroides merdae</name>
    <dbReference type="NCBI Taxonomy" id="46503"/>
    <lineage>
        <taxon>Bacteria</taxon>
        <taxon>Pseudomonadati</taxon>
        <taxon>Bacteroidota</taxon>
        <taxon>Bacteroidia</taxon>
        <taxon>Bacteroidales</taxon>
        <taxon>Tannerellaceae</taxon>
        <taxon>Parabacteroides</taxon>
    </lineage>
</organism>
<dbReference type="SUPFAM" id="SSF56935">
    <property type="entry name" value="Porins"/>
    <property type="match status" value="1"/>
</dbReference>
<keyword evidence="3 8" id="KW-1134">Transmembrane beta strand</keyword>
<dbReference type="PROSITE" id="PS52016">
    <property type="entry name" value="TONB_DEPENDENT_REC_3"/>
    <property type="match status" value="1"/>
</dbReference>
<dbReference type="NCBIfam" id="TIGR04057">
    <property type="entry name" value="SusC_RagA_signa"/>
    <property type="match status" value="1"/>
</dbReference>
<evidence type="ECO:0000256" key="4">
    <source>
        <dbReference type="ARBA" id="ARBA00022692"/>
    </source>
</evidence>
<dbReference type="InterPro" id="IPR000531">
    <property type="entry name" value="Beta-barrel_TonB"/>
</dbReference>
<feature type="domain" description="TonB-dependent receptor-like beta-barrel" evidence="10">
    <location>
        <begin position="464"/>
        <end position="988"/>
    </location>
</feature>
<dbReference type="InterPro" id="IPR023996">
    <property type="entry name" value="TonB-dep_OMP_SusC/RagA"/>
</dbReference>
<keyword evidence="6 8" id="KW-0472">Membrane</keyword>
<dbReference type="RefSeq" id="WP_129943095.1">
    <property type="nucleotide sequence ID" value="NZ_RCYQ01000002.1"/>
</dbReference>
<dbReference type="Proteomes" id="UP000437446">
    <property type="component" value="Unassembled WGS sequence"/>
</dbReference>
<evidence type="ECO:0000256" key="5">
    <source>
        <dbReference type="ARBA" id="ARBA00023077"/>
    </source>
</evidence>
<keyword evidence="7 8" id="KW-0998">Cell outer membrane</keyword>
<evidence type="ECO:0000256" key="3">
    <source>
        <dbReference type="ARBA" id="ARBA00022452"/>
    </source>
</evidence>
<dbReference type="Gene3D" id="2.60.40.1120">
    <property type="entry name" value="Carboxypeptidase-like, regulatory domain"/>
    <property type="match status" value="1"/>
</dbReference>
<evidence type="ECO:0000256" key="2">
    <source>
        <dbReference type="ARBA" id="ARBA00022448"/>
    </source>
</evidence>
<evidence type="ECO:0000256" key="9">
    <source>
        <dbReference type="RuleBase" id="RU003357"/>
    </source>
</evidence>
<dbReference type="EMBL" id="WNCR01000002">
    <property type="protein sequence ID" value="MTU28859.1"/>
    <property type="molecule type" value="Genomic_DNA"/>
</dbReference>
<dbReference type="InterPro" id="IPR036942">
    <property type="entry name" value="Beta-barrel_TonB_sf"/>
</dbReference>
<evidence type="ECO:0000313" key="13">
    <source>
        <dbReference type="Proteomes" id="UP000437446"/>
    </source>
</evidence>
<evidence type="ECO:0000256" key="1">
    <source>
        <dbReference type="ARBA" id="ARBA00004571"/>
    </source>
</evidence>
<dbReference type="InterPro" id="IPR012910">
    <property type="entry name" value="Plug_dom"/>
</dbReference>
<keyword evidence="4 8" id="KW-0812">Transmembrane</keyword>
<dbReference type="InterPro" id="IPR008969">
    <property type="entry name" value="CarboxyPept-like_regulatory"/>
</dbReference>
<keyword evidence="2 8" id="KW-0813">Transport</keyword>
<evidence type="ECO:0000256" key="6">
    <source>
        <dbReference type="ARBA" id="ARBA00023136"/>
    </source>
</evidence>
<proteinExistence type="inferred from homology"/>
<evidence type="ECO:0000259" key="10">
    <source>
        <dbReference type="Pfam" id="PF00593"/>
    </source>
</evidence>
<gene>
    <name evidence="12" type="ORF">GMD66_06445</name>
</gene>
<dbReference type="InterPro" id="IPR037066">
    <property type="entry name" value="Plug_dom_sf"/>
</dbReference>
<comment type="subcellular location">
    <subcellularLocation>
        <location evidence="1 8">Cell outer membrane</location>
        <topology evidence="1 8">Multi-pass membrane protein</topology>
    </subcellularLocation>
</comment>
<comment type="similarity">
    <text evidence="8 9">Belongs to the TonB-dependent receptor family.</text>
</comment>
<feature type="domain" description="TonB-dependent receptor plug" evidence="11">
    <location>
        <begin position="132"/>
        <end position="239"/>
    </location>
</feature>